<dbReference type="InterPro" id="IPR024607">
    <property type="entry name" value="Sulfatase_CS"/>
</dbReference>
<evidence type="ECO:0000313" key="10">
    <source>
        <dbReference type="Proteomes" id="UP000198755"/>
    </source>
</evidence>
<protein>
    <submittedName>
        <fullName evidence="9">Arylsulfatase A</fullName>
    </submittedName>
</protein>
<dbReference type="SUPFAM" id="SSF53649">
    <property type="entry name" value="Alkaline phosphatase-like"/>
    <property type="match status" value="1"/>
</dbReference>
<evidence type="ECO:0000256" key="2">
    <source>
        <dbReference type="ARBA" id="ARBA00022723"/>
    </source>
</evidence>
<dbReference type="InterPro" id="IPR000917">
    <property type="entry name" value="Sulfatase_N"/>
</dbReference>
<feature type="region of interest" description="Disordered" evidence="6">
    <location>
        <begin position="281"/>
        <end position="313"/>
    </location>
</feature>
<dbReference type="PROSITE" id="PS00149">
    <property type="entry name" value="SULFATASE_2"/>
    <property type="match status" value="1"/>
</dbReference>
<dbReference type="Pfam" id="PF00884">
    <property type="entry name" value="Sulfatase"/>
    <property type="match status" value="1"/>
</dbReference>
<evidence type="ECO:0000256" key="6">
    <source>
        <dbReference type="SAM" id="MobiDB-lite"/>
    </source>
</evidence>
<dbReference type="RefSeq" id="WP_091686915.1">
    <property type="nucleotide sequence ID" value="NZ_FOSN01000065.1"/>
</dbReference>
<dbReference type="CDD" id="cd16029">
    <property type="entry name" value="4-S"/>
    <property type="match status" value="1"/>
</dbReference>
<dbReference type="Gene3D" id="3.30.1120.10">
    <property type="match status" value="1"/>
</dbReference>
<evidence type="ECO:0000313" key="9">
    <source>
        <dbReference type="EMBL" id="SFK92280.1"/>
    </source>
</evidence>
<keyword evidence="5" id="KW-0325">Glycoprotein</keyword>
<proteinExistence type="inferred from homology"/>
<feature type="compositionally biased region" description="Basic and acidic residues" evidence="6">
    <location>
        <begin position="286"/>
        <end position="296"/>
    </location>
</feature>
<evidence type="ECO:0000256" key="3">
    <source>
        <dbReference type="ARBA" id="ARBA00022801"/>
    </source>
</evidence>
<sequence length="483" mass="53005">MIRYVQALACAVLLSAALAFAVKADPARPNIIFIMADDLGNADLGYRGGKIETPNIDKLAGEGVRLESFYGQQVCTPSRAALMTGRYPMRYGLQTLVIFPSHTYGLPMDERTLPQALKDAGYNTLMVGKWHLGHADKKYWPQNRGFDYFYGNVVGEVDYFTRERGGLIDWQRNGKFLAEKGYYTDLIGDEAVKLIDHQDGKKPFFLYFASLAPHAPFQAPEAYLEKYKSIEDKQRRTYSAMITDLDAQIGRIVAELNKKGLRDNTIILLASDNGGALSGLFASGSKSKEERAHEEGGIDQSAKAPASNAPFRGGKGSLYEGGVRVPAIVNWPGKLKPRVVNDPVHMVDVMPTLLNLAGAKGDAGHPFDGRDLWATLAEGKPSPNEDVLINVEAFRGAVRKGDWKLVKVALLPGKTELFDLASDPGETTNVADEHPEIVKDLEARLMAYAKQQKPSEWIKAQPAFVGEQGKTVLDPDFDIDDGG</sequence>
<accession>A0A1I4DHL6</accession>
<dbReference type="InterPro" id="IPR047115">
    <property type="entry name" value="ARSB"/>
</dbReference>
<name>A0A1I4DHL6_9HYPH</name>
<organism evidence="9 10">
    <name type="scientific">Methylocapsa palsarum</name>
    <dbReference type="NCBI Taxonomy" id="1612308"/>
    <lineage>
        <taxon>Bacteria</taxon>
        <taxon>Pseudomonadati</taxon>
        <taxon>Pseudomonadota</taxon>
        <taxon>Alphaproteobacteria</taxon>
        <taxon>Hyphomicrobiales</taxon>
        <taxon>Beijerinckiaceae</taxon>
        <taxon>Methylocapsa</taxon>
    </lineage>
</organism>
<feature type="signal peptide" evidence="7">
    <location>
        <begin position="1"/>
        <end position="21"/>
    </location>
</feature>
<keyword evidence="7" id="KW-0732">Signal</keyword>
<feature type="chain" id="PRO_5011641681" evidence="7">
    <location>
        <begin position="22"/>
        <end position="483"/>
    </location>
</feature>
<keyword evidence="10" id="KW-1185">Reference proteome</keyword>
<dbReference type="Proteomes" id="UP000198755">
    <property type="component" value="Unassembled WGS sequence"/>
</dbReference>
<reference evidence="9 10" key="1">
    <citation type="submission" date="2016-10" db="EMBL/GenBank/DDBJ databases">
        <authorList>
            <person name="de Groot N.N."/>
        </authorList>
    </citation>
    <scope>NUCLEOTIDE SEQUENCE [LARGE SCALE GENOMIC DNA]</scope>
    <source>
        <strain evidence="9 10">NE2</strain>
    </source>
</reference>
<comment type="similarity">
    <text evidence="1">Belongs to the sulfatase family.</text>
</comment>
<evidence type="ECO:0000256" key="7">
    <source>
        <dbReference type="SAM" id="SignalP"/>
    </source>
</evidence>
<evidence type="ECO:0000256" key="5">
    <source>
        <dbReference type="ARBA" id="ARBA00023180"/>
    </source>
</evidence>
<dbReference type="GO" id="GO:0008484">
    <property type="term" value="F:sulfuric ester hydrolase activity"/>
    <property type="evidence" value="ECO:0007669"/>
    <property type="project" value="InterPro"/>
</dbReference>
<evidence type="ECO:0000256" key="1">
    <source>
        <dbReference type="ARBA" id="ARBA00008779"/>
    </source>
</evidence>
<gene>
    <name evidence="9" type="ORF">SAMN05444581_1652</name>
</gene>
<feature type="non-terminal residue" evidence="9">
    <location>
        <position position="483"/>
    </location>
</feature>
<feature type="domain" description="Sulfatase N-terminal" evidence="8">
    <location>
        <begin position="29"/>
        <end position="359"/>
    </location>
</feature>
<keyword evidence="4" id="KW-0106">Calcium</keyword>
<dbReference type="PANTHER" id="PTHR10342">
    <property type="entry name" value="ARYLSULFATASE"/>
    <property type="match status" value="1"/>
</dbReference>
<dbReference type="EMBL" id="FOSN01000065">
    <property type="protein sequence ID" value="SFK92280.1"/>
    <property type="molecule type" value="Genomic_DNA"/>
</dbReference>
<dbReference type="STRING" id="1612308.SAMN05444581_1652"/>
<dbReference type="OrthoDB" id="9795675at2"/>
<evidence type="ECO:0000259" key="8">
    <source>
        <dbReference type="Pfam" id="PF00884"/>
    </source>
</evidence>
<dbReference type="PANTHER" id="PTHR10342:SF274">
    <property type="entry name" value="ARYLSULFATASE B"/>
    <property type="match status" value="1"/>
</dbReference>
<dbReference type="GO" id="GO:0046872">
    <property type="term" value="F:metal ion binding"/>
    <property type="evidence" value="ECO:0007669"/>
    <property type="project" value="UniProtKB-KW"/>
</dbReference>
<keyword evidence="3" id="KW-0378">Hydrolase</keyword>
<dbReference type="Gene3D" id="3.40.720.10">
    <property type="entry name" value="Alkaline Phosphatase, subunit A"/>
    <property type="match status" value="1"/>
</dbReference>
<evidence type="ECO:0000256" key="4">
    <source>
        <dbReference type="ARBA" id="ARBA00022837"/>
    </source>
</evidence>
<dbReference type="AlphaFoldDB" id="A0A1I4DHL6"/>
<keyword evidence="2" id="KW-0479">Metal-binding</keyword>
<dbReference type="InterPro" id="IPR017850">
    <property type="entry name" value="Alkaline_phosphatase_core_sf"/>
</dbReference>